<dbReference type="RefSeq" id="WP_108854227.1">
    <property type="nucleotide sequence ID" value="NZ_OMOQ01000003.1"/>
</dbReference>
<sequence length="124" mass="13822">MSHKSRIGVVCIDCKTEDLTEAAAYWSGMLGMKGEVDERGKYAAFDGHKGYPRVLLQAVDHEPRVHLDIETDDMEAECARLKALGATEVARIRTWIVMEAPTGHRFCLVRPQGDDFPGDAREFG</sequence>
<evidence type="ECO:0000313" key="3">
    <source>
        <dbReference type="Proteomes" id="UP000244924"/>
    </source>
</evidence>
<dbReference type="InterPro" id="IPR041581">
    <property type="entry name" value="Glyoxalase_6"/>
</dbReference>
<dbReference type="PANTHER" id="PTHR35908">
    <property type="entry name" value="HYPOTHETICAL FUSION PROTEIN"/>
    <property type="match status" value="1"/>
</dbReference>
<protein>
    <recommendedName>
        <fullName evidence="1">Glyoxalase-like domain-containing protein</fullName>
    </recommendedName>
</protein>
<dbReference type="Proteomes" id="UP000244924">
    <property type="component" value="Unassembled WGS sequence"/>
</dbReference>
<evidence type="ECO:0000259" key="1">
    <source>
        <dbReference type="Pfam" id="PF18029"/>
    </source>
</evidence>
<dbReference type="PANTHER" id="PTHR35908:SF1">
    <property type="entry name" value="CONSERVED PROTEIN"/>
    <property type="match status" value="1"/>
</dbReference>
<dbReference type="Pfam" id="PF18029">
    <property type="entry name" value="Glyoxalase_6"/>
    <property type="match status" value="1"/>
</dbReference>
<dbReference type="AlphaFoldDB" id="A0A2R8BLA7"/>
<feature type="domain" description="Glyoxalase-like" evidence="1">
    <location>
        <begin position="10"/>
        <end position="109"/>
    </location>
</feature>
<dbReference type="SUPFAM" id="SSF54593">
    <property type="entry name" value="Glyoxalase/Bleomycin resistance protein/Dihydroxybiphenyl dioxygenase"/>
    <property type="match status" value="1"/>
</dbReference>
<name>A0A2R8BLA7_9RHOB</name>
<keyword evidence="3" id="KW-1185">Reference proteome</keyword>
<dbReference type="CDD" id="cd06587">
    <property type="entry name" value="VOC"/>
    <property type="match status" value="1"/>
</dbReference>
<evidence type="ECO:0000313" key="2">
    <source>
        <dbReference type="EMBL" id="SPH24176.1"/>
    </source>
</evidence>
<organism evidence="2 3">
    <name type="scientific">Albidovulum aquaemixtae</name>
    <dbReference type="NCBI Taxonomy" id="1542388"/>
    <lineage>
        <taxon>Bacteria</taxon>
        <taxon>Pseudomonadati</taxon>
        <taxon>Pseudomonadota</taxon>
        <taxon>Alphaproteobacteria</taxon>
        <taxon>Rhodobacterales</taxon>
        <taxon>Paracoccaceae</taxon>
        <taxon>Albidovulum</taxon>
    </lineage>
</organism>
<gene>
    <name evidence="2" type="ORF">DEA8626_03225</name>
</gene>
<dbReference type="Gene3D" id="3.10.180.10">
    <property type="entry name" value="2,3-Dihydroxybiphenyl 1,2-Dioxygenase, domain 1"/>
    <property type="match status" value="1"/>
</dbReference>
<dbReference type="OrthoDB" id="69243at2"/>
<dbReference type="InterPro" id="IPR029068">
    <property type="entry name" value="Glyas_Bleomycin-R_OHBP_Dase"/>
</dbReference>
<reference evidence="2 3" key="1">
    <citation type="submission" date="2018-03" db="EMBL/GenBank/DDBJ databases">
        <authorList>
            <person name="Keele B.F."/>
        </authorList>
    </citation>
    <scope>NUCLEOTIDE SEQUENCE [LARGE SCALE GENOMIC DNA]</scope>
    <source>
        <strain evidence="2 3">CECT 8626</strain>
    </source>
</reference>
<proteinExistence type="predicted"/>
<accession>A0A2R8BLA7</accession>
<dbReference type="EMBL" id="OMOQ01000003">
    <property type="protein sequence ID" value="SPH24176.1"/>
    <property type="molecule type" value="Genomic_DNA"/>
</dbReference>